<name>A0A2T7PMC8_POMCA</name>
<keyword evidence="4" id="KW-1185">Reference proteome</keyword>
<dbReference type="Proteomes" id="UP000245119">
    <property type="component" value="Linkage Group LG3"/>
</dbReference>
<protein>
    <submittedName>
        <fullName evidence="3">Uncharacterized protein</fullName>
    </submittedName>
</protein>
<organism evidence="3 4">
    <name type="scientific">Pomacea canaliculata</name>
    <name type="common">Golden apple snail</name>
    <dbReference type="NCBI Taxonomy" id="400727"/>
    <lineage>
        <taxon>Eukaryota</taxon>
        <taxon>Metazoa</taxon>
        <taxon>Spiralia</taxon>
        <taxon>Lophotrochozoa</taxon>
        <taxon>Mollusca</taxon>
        <taxon>Gastropoda</taxon>
        <taxon>Caenogastropoda</taxon>
        <taxon>Architaenioglossa</taxon>
        <taxon>Ampullarioidea</taxon>
        <taxon>Ampullariidae</taxon>
        <taxon>Pomacea</taxon>
    </lineage>
</organism>
<gene>
    <name evidence="3" type="ORF">C0Q70_05840</name>
</gene>
<accession>A0A2T7PMC8</accession>
<dbReference type="EMBL" id="PZQS01000003">
    <property type="protein sequence ID" value="PVD34564.1"/>
    <property type="molecule type" value="Genomic_DNA"/>
</dbReference>
<keyword evidence="2" id="KW-0732">Signal</keyword>
<evidence type="ECO:0000313" key="4">
    <source>
        <dbReference type="Proteomes" id="UP000245119"/>
    </source>
</evidence>
<comment type="caution">
    <text evidence="3">The sequence shown here is derived from an EMBL/GenBank/DDBJ whole genome shotgun (WGS) entry which is preliminary data.</text>
</comment>
<evidence type="ECO:0000313" key="3">
    <source>
        <dbReference type="EMBL" id="PVD34564.1"/>
    </source>
</evidence>
<proteinExistence type="predicted"/>
<evidence type="ECO:0000256" key="2">
    <source>
        <dbReference type="SAM" id="SignalP"/>
    </source>
</evidence>
<feature type="signal peptide" evidence="2">
    <location>
        <begin position="1"/>
        <end position="23"/>
    </location>
</feature>
<feature type="region of interest" description="Disordered" evidence="1">
    <location>
        <begin position="185"/>
        <end position="227"/>
    </location>
</feature>
<evidence type="ECO:0000256" key="1">
    <source>
        <dbReference type="SAM" id="MobiDB-lite"/>
    </source>
</evidence>
<dbReference type="AlphaFoldDB" id="A0A2T7PMC8"/>
<feature type="chain" id="PRO_5015483351" evidence="2">
    <location>
        <begin position="24"/>
        <end position="548"/>
    </location>
</feature>
<reference evidence="3 4" key="1">
    <citation type="submission" date="2018-04" db="EMBL/GenBank/DDBJ databases">
        <title>The genome of golden apple snail Pomacea canaliculata provides insight into stress tolerance and invasive adaptation.</title>
        <authorList>
            <person name="Liu C."/>
            <person name="Liu B."/>
            <person name="Ren Y."/>
            <person name="Zhang Y."/>
            <person name="Wang H."/>
            <person name="Li S."/>
            <person name="Jiang F."/>
            <person name="Yin L."/>
            <person name="Zhang G."/>
            <person name="Qian W."/>
            <person name="Fan W."/>
        </authorList>
    </citation>
    <scope>NUCLEOTIDE SEQUENCE [LARGE SCALE GENOMIC DNA]</scope>
    <source>
        <strain evidence="3">SZHN2017</strain>
        <tissue evidence="3">Muscle</tissue>
    </source>
</reference>
<sequence length="548" mass="61122">MSEFWQQLSLASIGLWMLFFSLGMSAPRARNSGRQSDNSTSSDFHGTDWACPDNASQTFDPFAKTLTVYQHSYFGQNDSNLLSGTLFSPVFSSHKAVYRKQEIVQRLHGLIKDLAWHLSAAGGRQFRTDWQPSTDELRDLGGAEVLLVSTIEEMASFSVSRSGRVQPDDQVTRFAAYLLGDVHPASNDSHAAPRDTTAAADHSRPNILASRLTSDRRRRSDLRPSSRNECVGLRGSLNCTRLATALSTLHASFVTFSERAGKGQFGNVLTAISSTVTGFPSERWAVEAFATYLTLLQVGGYAALHFALHVQNRTEEARQVTCVKNTRFQRQHAIFVSALQNASEVSKVSHIRREYEPYSVWQLGAGVEQGRVDNSQISVLTGCQLYTTIASRLSLRCSFSKTHKRADPALWAFEAGPANWTAVPEGNSSQKISKKRRVTRINSQWREVTHKGEALCGLGLEVKDKVLGLSIKVCNMQQKHVGPFHKWRQVPKANCTETLKKKWVEVDTRPEVTDLPGWVTGVRLYRNSRGRLALEMKRRFQLSETAAV</sequence>